<feature type="transmembrane region" description="Helical" evidence="1">
    <location>
        <begin position="57"/>
        <end position="80"/>
    </location>
</feature>
<dbReference type="GO" id="GO:0015190">
    <property type="term" value="F:L-leucine transmembrane transporter activity"/>
    <property type="evidence" value="ECO:0007669"/>
    <property type="project" value="TreeGrafter"/>
</dbReference>
<feature type="domain" description="Solute carrier family 3 member 2 N-terminal" evidence="2">
    <location>
        <begin position="30"/>
        <end position="95"/>
    </location>
</feature>
<dbReference type="GO" id="GO:0016323">
    <property type="term" value="C:basolateral plasma membrane"/>
    <property type="evidence" value="ECO:0007669"/>
    <property type="project" value="TreeGrafter"/>
</dbReference>
<proteinExistence type="predicted"/>
<dbReference type="GO" id="GO:0015823">
    <property type="term" value="P:phenylalanine transport"/>
    <property type="evidence" value="ECO:0007669"/>
    <property type="project" value="TreeGrafter"/>
</dbReference>
<dbReference type="STRING" id="60517.A0A0R3VY50"/>
<dbReference type="GO" id="GO:1903801">
    <property type="term" value="P:L-leucine import across plasma membrane"/>
    <property type="evidence" value="ECO:0007669"/>
    <property type="project" value="TreeGrafter"/>
</dbReference>
<keyword evidence="1" id="KW-0472">Membrane</keyword>
<dbReference type="EMBL" id="UYRS01001489">
    <property type="protein sequence ID" value="VDK24925.1"/>
    <property type="molecule type" value="Genomic_DNA"/>
</dbReference>
<dbReference type="AlphaFoldDB" id="A0A0R3VY50"/>
<reference evidence="5" key="1">
    <citation type="submission" date="2017-02" db="UniProtKB">
        <authorList>
            <consortium name="WormBaseParasite"/>
        </authorList>
    </citation>
    <scope>IDENTIFICATION</scope>
</reference>
<dbReference type="GO" id="GO:1904273">
    <property type="term" value="P:L-alanine import across plasma membrane"/>
    <property type="evidence" value="ECO:0007669"/>
    <property type="project" value="TreeGrafter"/>
</dbReference>
<dbReference type="Proteomes" id="UP000282613">
    <property type="component" value="Unassembled WGS sequence"/>
</dbReference>
<protein>
    <submittedName>
        <fullName evidence="5">SLC3A2_N domain-containing protein</fullName>
    </submittedName>
</protein>
<evidence type="ECO:0000313" key="3">
    <source>
        <dbReference type="EMBL" id="VDK24925.1"/>
    </source>
</evidence>
<name>A0A0R3VY50_TAEAS</name>
<keyword evidence="4" id="KW-1185">Reference proteome</keyword>
<dbReference type="WBParaSite" id="TASK_0000234401-mRNA-1">
    <property type="protein sequence ID" value="TASK_0000234401-mRNA-1"/>
    <property type="gene ID" value="TASK_0000234401"/>
</dbReference>
<keyword evidence="1" id="KW-1133">Transmembrane helix</keyword>
<evidence type="ECO:0000256" key="1">
    <source>
        <dbReference type="SAM" id="Phobius"/>
    </source>
</evidence>
<dbReference type="InterPro" id="IPR031984">
    <property type="entry name" value="SLC3A2_N"/>
</dbReference>
<dbReference type="OrthoDB" id="6277157at2759"/>
<organism evidence="5">
    <name type="scientific">Taenia asiatica</name>
    <name type="common">Asian tapeworm</name>
    <dbReference type="NCBI Taxonomy" id="60517"/>
    <lineage>
        <taxon>Eukaryota</taxon>
        <taxon>Metazoa</taxon>
        <taxon>Spiralia</taxon>
        <taxon>Lophotrochozoa</taxon>
        <taxon>Platyhelminthes</taxon>
        <taxon>Cestoda</taxon>
        <taxon>Eucestoda</taxon>
        <taxon>Cyclophyllidea</taxon>
        <taxon>Taeniidae</taxon>
        <taxon>Taenia</taxon>
    </lineage>
</organism>
<dbReference type="PANTHER" id="PTHR46673">
    <property type="entry name" value="4F2 CELL-SURFACE ANTIGEN HEAVY CHAIN"/>
    <property type="match status" value="1"/>
</dbReference>
<reference evidence="3 4" key="2">
    <citation type="submission" date="2018-11" db="EMBL/GenBank/DDBJ databases">
        <authorList>
            <consortium name="Pathogen Informatics"/>
        </authorList>
    </citation>
    <scope>NUCLEOTIDE SEQUENCE [LARGE SCALE GENOMIC DNA]</scope>
</reference>
<keyword evidence="1" id="KW-0812">Transmembrane</keyword>
<dbReference type="GO" id="GO:0015173">
    <property type="term" value="F:aromatic amino acid transmembrane transporter activity"/>
    <property type="evidence" value="ECO:0007669"/>
    <property type="project" value="TreeGrafter"/>
</dbReference>
<dbReference type="Pfam" id="PF16028">
    <property type="entry name" value="SLC3A2_N"/>
    <property type="match status" value="1"/>
</dbReference>
<accession>A0A0R3VY50</accession>
<gene>
    <name evidence="3" type="ORF">TASK_LOCUS2345</name>
</gene>
<dbReference type="PANTHER" id="PTHR46673:SF1">
    <property type="entry name" value="4F2 CELL-SURFACE ANTIGEN HEAVY CHAIN"/>
    <property type="match status" value="1"/>
</dbReference>
<dbReference type="GO" id="GO:0015180">
    <property type="term" value="F:L-alanine transmembrane transporter activity"/>
    <property type="evidence" value="ECO:0007669"/>
    <property type="project" value="TreeGrafter"/>
</dbReference>
<sequence length="118" mass="13194">MDSHAVGGGDSANGEEVVYIDGIKDTIGAAEDECPLLTKEDLLRLDAEQPIWRRVRIALIALFWVVWICLIVVSILYIVFTPKCPPRPVQSFWQSKVGYWANPFAFKDSDGDLIGDLK</sequence>
<evidence type="ECO:0000313" key="5">
    <source>
        <dbReference type="WBParaSite" id="TASK_0000234401-mRNA-1"/>
    </source>
</evidence>
<dbReference type="GO" id="GO:0016324">
    <property type="term" value="C:apical plasma membrane"/>
    <property type="evidence" value="ECO:0007669"/>
    <property type="project" value="TreeGrafter"/>
</dbReference>
<evidence type="ECO:0000259" key="2">
    <source>
        <dbReference type="Pfam" id="PF16028"/>
    </source>
</evidence>
<dbReference type="InterPro" id="IPR042280">
    <property type="entry name" value="SLC3A2"/>
</dbReference>
<evidence type="ECO:0000313" key="4">
    <source>
        <dbReference type="Proteomes" id="UP000282613"/>
    </source>
</evidence>